<feature type="transmembrane region" description="Helical" evidence="1">
    <location>
        <begin position="78"/>
        <end position="98"/>
    </location>
</feature>
<dbReference type="Proteomes" id="UP000598820">
    <property type="component" value="Unassembled WGS sequence"/>
</dbReference>
<sequence>MLSYIIFAITTLFFLGLSLLTASRPNLSGDNAMGYGLGLAVLGLSFAVSGLALTLTILAKNGFQWVASDASLRSATVLLAWLCIAATTFFCAMFKWEWHSDDDNTYPQFLQWLALHHGQLWIPLLWLVTCFLSLGGSWQTTLVLITYKIPFFISLLISVVYSGGLVVGYFRDSARQALVKQAGEQEQQDRWRQQTLDFIATQTPNDPMIHLLIHTGQFQPTDVRQAAIAKVKAHPEWEAELLALLKHKQTYRQVYYFLDGNSVTNKKAFAEALNQSILWLAETIKTNIKESNNLQTWSFDSDGIDELCQAIDGQFQNKGVDFRSNVQQLSQALKTSPPDRFKDVRFNVTREVDTWLNQHK</sequence>
<comment type="caution">
    <text evidence="2">The sequence shown here is derived from an EMBL/GenBank/DDBJ whole genome shotgun (WGS) entry which is preliminary data.</text>
</comment>
<keyword evidence="1" id="KW-1133">Transmembrane helix</keyword>
<proteinExistence type="predicted"/>
<evidence type="ECO:0000313" key="2">
    <source>
        <dbReference type="EMBL" id="MBD2705861.1"/>
    </source>
</evidence>
<keyword evidence="1" id="KW-0472">Membrane</keyword>
<feature type="transmembrane region" description="Helical" evidence="1">
    <location>
        <begin position="149"/>
        <end position="170"/>
    </location>
</feature>
<reference evidence="2" key="1">
    <citation type="submission" date="2020-09" db="EMBL/GenBank/DDBJ databases">
        <authorList>
            <person name="Kim M.K."/>
        </authorList>
    </citation>
    <scope>NUCLEOTIDE SEQUENCE</scope>
    <source>
        <strain evidence="2">BT702</strain>
    </source>
</reference>
<evidence type="ECO:0000256" key="1">
    <source>
        <dbReference type="SAM" id="Phobius"/>
    </source>
</evidence>
<keyword evidence="3" id="KW-1185">Reference proteome</keyword>
<organism evidence="2 3">
    <name type="scientific">Spirosoma profusum</name>
    <dbReference type="NCBI Taxonomy" id="2771354"/>
    <lineage>
        <taxon>Bacteria</taxon>
        <taxon>Pseudomonadati</taxon>
        <taxon>Bacteroidota</taxon>
        <taxon>Cytophagia</taxon>
        <taxon>Cytophagales</taxon>
        <taxon>Cytophagaceae</taxon>
        <taxon>Spirosoma</taxon>
    </lineage>
</organism>
<evidence type="ECO:0000313" key="3">
    <source>
        <dbReference type="Proteomes" id="UP000598820"/>
    </source>
</evidence>
<protein>
    <submittedName>
        <fullName evidence="2">Uncharacterized protein</fullName>
    </submittedName>
</protein>
<name>A0A927GAX2_9BACT</name>
<gene>
    <name evidence="2" type="ORF">IC229_35010</name>
</gene>
<dbReference type="RefSeq" id="WP_190893678.1">
    <property type="nucleotide sequence ID" value="NZ_JACWZY010000077.1"/>
</dbReference>
<dbReference type="AlphaFoldDB" id="A0A927GAX2"/>
<accession>A0A927GAX2</accession>
<keyword evidence="1" id="KW-0812">Transmembrane</keyword>
<dbReference type="EMBL" id="JACWZY010000077">
    <property type="protein sequence ID" value="MBD2705861.1"/>
    <property type="molecule type" value="Genomic_DNA"/>
</dbReference>
<feature type="transmembrane region" description="Helical" evidence="1">
    <location>
        <begin position="118"/>
        <end position="137"/>
    </location>
</feature>
<feature type="transmembrane region" description="Helical" evidence="1">
    <location>
        <begin position="32"/>
        <end position="58"/>
    </location>
</feature>